<evidence type="ECO:0000313" key="1">
    <source>
        <dbReference type="EMBL" id="KWS03443.1"/>
    </source>
</evidence>
<keyword evidence="2" id="KW-1185">Reference proteome</keyword>
<sequence length="358" mass="38808">MNEKWNRSFSELIRRSRPAYWGNWALNAQVQPGAIGIVDPHSGDFRLVAETLPNLKVKRLPVSNSWQLLSEKVSRTEAKTDVSGEITDPESGVKGEAGVEVSWSMSQEGSIASEFSLREEAYLEELTQVEKNQAWLAQQAAGVGFGGNGEIAQGFGVITGVLYANSGLNVGSQSKDSAFAIAGRASAVHEMLGGATAKGSFTSVRKAKSIDKHLWPDHANTVASGPVPIAYTFASFEGKLLIPNWVSKIGGFEIFFSNQPGSTYIVAIELSYKVGDKTHNDSFEISGGLSRTVGNIPLNATDIRVKARFKGVINSDTYERSWARPLGQWLTGQRHIDMYGVWPGATHFSVREEPQSGG</sequence>
<evidence type="ECO:0000313" key="2">
    <source>
        <dbReference type="Proteomes" id="UP000023435"/>
    </source>
</evidence>
<dbReference type="EMBL" id="JAJA02000001">
    <property type="protein sequence ID" value="KWS03443.1"/>
    <property type="molecule type" value="Genomic_DNA"/>
</dbReference>
<proteinExistence type="predicted"/>
<dbReference type="RefSeq" id="WP_051547741.1">
    <property type="nucleotide sequence ID" value="NZ_JAJA02000001.1"/>
</dbReference>
<reference evidence="1 2" key="1">
    <citation type="journal article" date="2014" name="Genome Announc.">
        <title>Draft Genome Sequence of Lysobacter capsici AZ78, a Bacterium Antagonistic to Plant-Pathogenic Oomycetes.</title>
        <authorList>
            <person name="Puopolo G."/>
            <person name="Sonego P."/>
            <person name="Engelen K."/>
            <person name="Pertot I."/>
        </authorList>
    </citation>
    <scope>NUCLEOTIDE SEQUENCE [LARGE SCALE GENOMIC DNA]</scope>
    <source>
        <strain evidence="1 2">AZ78</strain>
    </source>
</reference>
<gene>
    <name evidence="1" type="ORF">AZ78_0990</name>
</gene>
<comment type="caution">
    <text evidence="1">The sequence shown here is derived from an EMBL/GenBank/DDBJ whole genome shotgun (WGS) entry which is preliminary data.</text>
</comment>
<dbReference type="AlphaFoldDB" id="A0A120AFR7"/>
<organism evidence="1 2">
    <name type="scientific">Lysobacter capsici AZ78</name>
    <dbReference type="NCBI Taxonomy" id="1444315"/>
    <lineage>
        <taxon>Bacteria</taxon>
        <taxon>Pseudomonadati</taxon>
        <taxon>Pseudomonadota</taxon>
        <taxon>Gammaproteobacteria</taxon>
        <taxon>Lysobacterales</taxon>
        <taxon>Lysobacteraceae</taxon>
        <taxon>Lysobacter</taxon>
    </lineage>
</organism>
<protein>
    <submittedName>
        <fullName evidence="1">Uncharacterized protein</fullName>
    </submittedName>
</protein>
<name>A0A120AFR7_9GAMM</name>
<accession>A0A120AFR7</accession>
<dbReference type="Proteomes" id="UP000023435">
    <property type="component" value="Unassembled WGS sequence"/>
</dbReference>
<dbReference type="OrthoDB" id="6196417at2"/>